<proteinExistence type="predicted"/>
<evidence type="ECO:0000313" key="2">
    <source>
        <dbReference type="Proteomes" id="UP000554235"/>
    </source>
</evidence>
<keyword evidence="2" id="KW-1185">Reference proteome</keyword>
<dbReference type="InterPro" id="IPR036047">
    <property type="entry name" value="F-box-like_dom_sf"/>
</dbReference>
<dbReference type="OrthoDB" id="5049839at2759"/>
<gene>
    <name evidence="1" type="ORF">FALBO_10634</name>
</gene>
<dbReference type="SUPFAM" id="SSF81383">
    <property type="entry name" value="F-box domain"/>
    <property type="match status" value="1"/>
</dbReference>
<reference evidence="1 2" key="1">
    <citation type="submission" date="2020-01" db="EMBL/GenBank/DDBJ databases">
        <title>Identification and distribution of gene clusters putatively required for synthesis of sphingolipid metabolism inhibitors in phylogenetically diverse species of the filamentous fungus Fusarium.</title>
        <authorList>
            <person name="Kim H.-S."/>
            <person name="Busman M."/>
            <person name="Brown D.W."/>
            <person name="Divon H."/>
            <person name="Uhlig S."/>
            <person name="Proctor R.H."/>
        </authorList>
    </citation>
    <scope>NUCLEOTIDE SEQUENCE [LARGE SCALE GENOMIC DNA]</scope>
    <source>
        <strain evidence="1 2">NRRL 20459</strain>
    </source>
</reference>
<dbReference type="EMBL" id="JAADYS010001517">
    <property type="protein sequence ID" value="KAF4462560.1"/>
    <property type="molecule type" value="Genomic_DNA"/>
</dbReference>
<name>A0A8H4L6K8_9HYPO</name>
<dbReference type="Proteomes" id="UP000554235">
    <property type="component" value="Unassembled WGS sequence"/>
</dbReference>
<evidence type="ECO:0008006" key="3">
    <source>
        <dbReference type="Google" id="ProtNLM"/>
    </source>
</evidence>
<evidence type="ECO:0000313" key="1">
    <source>
        <dbReference type="EMBL" id="KAF4462560.1"/>
    </source>
</evidence>
<accession>A0A8H4L6K8</accession>
<protein>
    <recommendedName>
        <fullName evidence="3">F-box domain-containing protein</fullName>
    </recommendedName>
</protein>
<comment type="caution">
    <text evidence="1">The sequence shown here is derived from an EMBL/GenBank/DDBJ whole genome shotgun (WGS) entry which is preliminary data.</text>
</comment>
<dbReference type="AlphaFoldDB" id="A0A8H4L6K8"/>
<organism evidence="1 2">
    <name type="scientific">Fusarium albosuccineum</name>
    <dbReference type="NCBI Taxonomy" id="1237068"/>
    <lineage>
        <taxon>Eukaryota</taxon>
        <taxon>Fungi</taxon>
        <taxon>Dikarya</taxon>
        <taxon>Ascomycota</taxon>
        <taxon>Pezizomycotina</taxon>
        <taxon>Sordariomycetes</taxon>
        <taxon>Hypocreomycetidae</taxon>
        <taxon>Hypocreales</taxon>
        <taxon>Nectriaceae</taxon>
        <taxon>Fusarium</taxon>
        <taxon>Fusarium decemcellulare species complex</taxon>
    </lineage>
</organism>
<sequence>MTAPGSSHIERLPTKVVESIALLLRPRDRAQLAAVSKAMRHHLKAIVFKNVCFIGNQDHLLKQLRAFILKMKALQAMKDSFVRSARIVLSADAPTLGIMTWVNGCNFIGHGKRVTTLPSTILKALETMDGLKSLSLDVYGLVKDEQKTMGELIPLGAKFTLKSLGVRASRDLTHVFLKHCEQRDLKTLYLYEGLRSSSFQLAVQRFPNLEGLRLVLDGATETEQPTRSTNPATINAVARAFPKLKSLVLTEVPTNHNSDSRLVGSEARKRFNKQFEDFMKSLGKFHNLRRVAFTMWRSRFAPGFLEPAAGHMLRRVPEWEWKLFFEGLINKVARMYPQLTEVCIFVEFPRLCRGIRMTDGRMVVDQVTMSQCDQPLAFPFWLVI</sequence>